<dbReference type="PROSITE" id="PS51118">
    <property type="entry name" value="HTH_HXLR"/>
    <property type="match status" value="1"/>
</dbReference>
<sequence length="128" mass="15116">MPDVIINKEVFYNPVDFVLKKLGGTWKIPVLWRLRKKTWRYTELQKDIAHISQKMLTQTLKELEADGFVLKKVYAEVPPRTEYSLTEKGTKAVEVITYLRNYGLELMKEEGIDYEAMMQEEAKKKKDK</sequence>
<dbReference type="OrthoDB" id="9797599at2"/>
<evidence type="ECO:0000256" key="3">
    <source>
        <dbReference type="ARBA" id="ARBA00023163"/>
    </source>
</evidence>
<dbReference type="InterPro" id="IPR002577">
    <property type="entry name" value="HTH_HxlR"/>
</dbReference>
<dbReference type="InterPro" id="IPR036388">
    <property type="entry name" value="WH-like_DNA-bd_sf"/>
</dbReference>
<dbReference type="SUPFAM" id="SSF46785">
    <property type="entry name" value="Winged helix' DNA-binding domain"/>
    <property type="match status" value="1"/>
</dbReference>
<protein>
    <submittedName>
        <fullName evidence="5">HxlR family transcriptional regulator</fullName>
    </submittedName>
</protein>
<reference evidence="5 6" key="1">
    <citation type="journal article" date="2015" name="Stand. Genomic Sci.">
        <title>Genomic Encyclopedia of Bacterial and Archaeal Type Strains, Phase III: the genomes of soil and plant-associated and newly described type strains.</title>
        <authorList>
            <person name="Whitman W.B."/>
            <person name="Woyke T."/>
            <person name="Klenk H.P."/>
            <person name="Zhou Y."/>
            <person name="Lilburn T.G."/>
            <person name="Beck B.J."/>
            <person name="De Vos P."/>
            <person name="Vandamme P."/>
            <person name="Eisen J.A."/>
            <person name="Garrity G."/>
            <person name="Hugenholtz P."/>
            <person name="Kyrpides N.C."/>
        </authorList>
    </citation>
    <scope>NUCLEOTIDE SEQUENCE [LARGE SCALE GENOMIC DNA]</scope>
    <source>
        <strain evidence="5 6">CGMCC 1.7271</strain>
    </source>
</reference>
<evidence type="ECO:0000256" key="1">
    <source>
        <dbReference type="ARBA" id="ARBA00023015"/>
    </source>
</evidence>
<keyword evidence="3" id="KW-0804">Transcription</keyword>
<keyword evidence="2" id="KW-0238">DNA-binding</keyword>
<evidence type="ECO:0000313" key="5">
    <source>
        <dbReference type="EMBL" id="TWI85248.1"/>
    </source>
</evidence>
<dbReference type="EMBL" id="VLLE01000002">
    <property type="protein sequence ID" value="TWI85248.1"/>
    <property type="molecule type" value="Genomic_DNA"/>
</dbReference>
<keyword evidence="6" id="KW-1185">Reference proteome</keyword>
<dbReference type="InterPro" id="IPR036390">
    <property type="entry name" value="WH_DNA-bd_sf"/>
</dbReference>
<evidence type="ECO:0000313" key="6">
    <source>
        <dbReference type="Proteomes" id="UP000316167"/>
    </source>
</evidence>
<name>A0A562SW13_9BACT</name>
<proteinExistence type="predicted"/>
<evidence type="ECO:0000259" key="4">
    <source>
        <dbReference type="PROSITE" id="PS51118"/>
    </source>
</evidence>
<dbReference type="GO" id="GO:0003677">
    <property type="term" value="F:DNA binding"/>
    <property type="evidence" value="ECO:0007669"/>
    <property type="project" value="UniProtKB-KW"/>
</dbReference>
<gene>
    <name evidence="5" type="ORF">IQ13_0407</name>
</gene>
<dbReference type="Pfam" id="PF01638">
    <property type="entry name" value="HxlR"/>
    <property type="match status" value="1"/>
</dbReference>
<dbReference type="RefSeq" id="WP_144883977.1">
    <property type="nucleotide sequence ID" value="NZ_VLLE01000002.1"/>
</dbReference>
<dbReference type="Proteomes" id="UP000316167">
    <property type="component" value="Unassembled WGS sequence"/>
</dbReference>
<comment type="caution">
    <text evidence="5">The sequence shown here is derived from an EMBL/GenBank/DDBJ whole genome shotgun (WGS) entry which is preliminary data.</text>
</comment>
<dbReference type="AlphaFoldDB" id="A0A562SW13"/>
<feature type="domain" description="HTH hxlR-type" evidence="4">
    <location>
        <begin position="13"/>
        <end position="111"/>
    </location>
</feature>
<dbReference type="PANTHER" id="PTHR33204:SF29">
    <property type="entry name" value="TRANSCRIPTIONAL REGULATOR"/>
    <property type="match status" value="1"/>
</dbReference>
<keyword evidence="1" id="KW-0805">Transcription regulation</keyword>
<dbReference type="Gene3D" id="1.10.10.10">
    <property type="entry name" value="Winged helix-like DNA-binding domain superfamily/Winged helix DNA-binding domain"/>
    <property type="match status" value="1"/>
</dbReference>
<dbReference type="PANTHER" id="PTHR33204">
    <property type="entry name" value="TRANSCRIPTIONAL REGULATOR, MARR FAMILY"/>
    <property type="match status" value="1"/>
</dbReference>
<organism evidence="5 6">
    <name type="scientific">Lacibacter cauensis</name>
    <dbReference type="NCBI Taxonomy" id="510947"/>
    <lineage>
        <taxon>Bacteria</taxon>
        <taxon>Pseudomonadati</taxon>
        <taxon>Bacteroidota</taxon>
        <taxon>Chitinophagia</taxon>
        <taxon>Chitinophagales</taxon>
        <taxon>Chitinophagaceae</taxon>
        <taxon>Lacibacter</taxon>
    </lineage>
</organism>
<accession>A0A562SW13</accession>
<evidence type="ECO:0000256" key="2">
    <source>
        <dbReference type="ARBA" id="ARBA00023125"/>
    </source>
</evidence>